<evidence type="ECO:0000313" key="3">
    <source>
        <dbReference type="EMBL" id="KAK7601969.1"/>
    </source>
</evidence>
<name>A0AAN9Y849_9HEMI</name>
<feature type="domain" description="DUF4774" evidence="2">
    <location>
        <begin position="294"/>
        <end position="347"/>
    </location>
</feature>
<evidence type="ECO:0000313" key="4">
    <source>
        <dbReference type="Proteomes" id="UP001367676"/>
    </source>
</evidence>
<feature type="compositionally biased region" description="Polar residues" evidence="1">
    <location>
        <begin position="18"/>
        <end position="27"/>
    </location>
</feature>
<dbReference type="AlphaFoldDB" id="A0AAN9Y849"/>
<feature type="region of interest" description="Disordered" evidence="1">
    <location>
        <begin position="130"/>
        <end position="188"/>
    </location>
</feature>
<keyword evidence="4" id="KW-1185">Reference proteome</keyword>
<feature type="compositionally biased region" description="Pro residues" evidence="1">
    <location>
        <begin position="45"/>
        <end position="63"/>
    </location>
</feature>
<feature type="compositionally biased region" description="Polar residues" evidence="1">
    <location>
        <begin position="65"/>
        <end position="81"/>
    </location>
</feature>
<sequence>MTGTNMFYVKEDEKPVRYSSSDGQSSEPTPPADTRHSRNQHRSPSSPPSPDLLPPILTPPFVPQTPDQNLRNPPEQLDQQPASPPIRVMTSHNNSTSDLQCKSESKPIYFKAILNRLRAPKRPEIELIRKPPARHMECRSESKVLNLRTKSRTPSSADISWLPSQPQQSHHLSRRENARHLTPSNQYKSYSRTAVEQWRDMVREHYQRHLPAHLLNPYLAAEHTPSTSPAPNPSPAYLFFKTSSQNQSFQPTTVSSLSPAQLLLSDAKQTTNNVLIEVSEVDRRSVSRNNVPVTKIILKPLARAKAGQGGVAISSPVSTAYIKRGDYVEIEYLPEAIADVGEGGVALSRPELVIHFVDRRRR</sequence>
<comment type="caution">
    <text evidence="3">The sequence shown here is derived from an EMBL/GenBank/DDBJ whole genome shotgun (WGS) entry which is preliminary data.</text>
</comment>
<evidence type="ECO:0000256" key="1">
    <source>
        <dbReference type="SAM" id="MobiDB-lite"/>
    </source>
</evidence>
<dbReference type="EMBL" id="JBBCAQ010000010">
    <property type="protein sequence ID" value="KAK7601969.1"/>
    <property type="molecule type" value="Genomic_DNA"/>
</dbReference>
<dbReference type="Proteomes" id="UP001367676">
    <property type="component" value="Unassembled WGS sequence"/>
</dbReference>
<dbReference type="InterPro" id="IPR031942">
    <property type="entry name" value="DUF4774"/>
</dbReference>
<evidence type="ECO:0000259" key="2">
    <source>
        <dbReference type="Pfam" id="PF15999"/>
    </source>
</evidence>
<protein>
    <recommendedName>
        <fullName evidence="2">DUF4774 domain-containing protein</fullName>
    </recommendedName>
</protein>
<feature type="compositionally biased region" description="Basic and acidic residues" evidence="1">
    <location>
        <begin position="130"/>
        <end position="142"/>
    </location>
</feature>
<feature type="compositionally biased region" description="Polar residues" evidence="1">
    <location>
        <begin position="152"/>
        <end position="170"/>
    </location>
</feature>
<proteinExistence type="predicted"/>
<accession>A0AAN9Y849</accession>
<reference evidence="3 4" key="1">
    <citation type="submission" date="2024-03" db="EMBL/GenBank/DDBJ databases">
        <title>Adaptation during the transition from Ophiocordyceps entomopathogen to insect associate is accompanied by gene loss and intensified selection.</title>
        <authorList>
            <person name="Ward C.M."/>
            <person name="Onetto C.A."/>
            <person name="Borneman A.R."/>
        </authorList>
    </citation>
    <scope>NUCLEOTIDE SEQUENCE [LARGE SCALE GENOMIC DNA]</scope>
    <source>
        <strain evidence="3">AWRI1</strain>
        <tissue evidence="3">Single Adult Female</tissue>
    </source>
</reference>
<organism evidence="3 4">
    <name type="scientific">Parthenolecanium corni</name>
    <dbReference type="NCBI Taxonomy" id="536013"/>
    <lineage>
        <taxon>Eukaryota</taxon>
        <taxon>Metazoa</taxon>
        <taxon>Ecdysozoa</taxon>
        <taxon>Arthropoda</taxon>
        <taxon>Hexapoda</taxon>
        <taxon>Insecta</taxon>
        <taxon>Pterygota</taxon>
        <taxon>Neoptera</taxon>
        <taxon>Paraneoptera</taxon>
        <taxon>Hemiptera</taxon>
        <taxon>Sternorrhyncha</taxon>
        <taxon>Coccoidea</taxon>
        <taxon>Coccidae</taxon>
        <taxon>Parthenolecanium</taxon>
    </lineage>
</organism>
<feature type="region of interest" description="Disordered" evidence="1">
    <location>
        <begin position="1"/>
        <end position="102"/>
    </location>
</feature>
<gene>
    <name evidence="3" type="ORF">V9T40_009410</name>
</gene>
<feature type="compositionally biased region" description="Polar residues" evidence="1">
    <location>
        <begin position="90"/>
        <end position="102"/>
    </location>
</feature>
<dbReference type="Pfam" id="PF15999">
    <property type="entry name" value="DUF4774"/>
    <property type="match status" value="1"/>
</dbReference>